<dbReference type="InterPro" id="IPR003961">
    <property type="entry name" value="FN3_dom"/>
</dbReference>
<dbReference type="OrthoDB" id="6244967at2759"/>
<dbReference type="Gene3D" id="2.60.40.10">
    <property type="entry name" value="Immunoglobulins"/>
    <property type="match status" value="1"/>
</dbReference>
<comment type="caution">
    <text evidence="3">The sequence shown here is derived from an EMBL/GenBank/DDBJ whole genome shotgun (WGS) entry which is preliminary data.</text>
</comment>
<keyword evidence="4" id="KW-1185">Reference proteome</keyword>
<dbReference type="SUPFAM" id="SSF49265">
    <property type="entry name" value="Fibronectin type III"/>
    <property type="match status" value="1"/>
</dbReference>
<name>A0A4Y2VZG9_ARAVE</name>
<dbReference type="PRINTS" id="PR00014">
    <property type="entry name" value="FNTYPEIII"/>
</dbReference>
<evidence type="ECO:0000259" key="2">
    <source>
        <dbReference type="PROSITE" id="PS50853"/>
    </source>
</evidence>
<evidence type="ECO:0000313" key="3">
    <source>
        <dbReference type="EMBL" id="GBO29738.1"/>
    </source>
</evidence>
<proteinExistence type="predicted"/>
<sequence length="95" mass="10571">MKNGIITGYYVGYKISAVQDKLTLKKVEESSNEHQSTYITGLQPLTEYDIVIRAYNSAGTGPESSPIMGKTLETGENLTEEEIFHTSREVAQNVR</sequence>
<feature type="domain" description="Fibronectin type-III" evidence="2">
    <location>
        <begin position="1"/>
        <end position="74"/>
    </location>
</feature>
<dbReference type="EMBL" id="BGPR01052913">
    <property type="protein sequence ID" value="GBO29738.1"/>
    <property type="molecule type" value="Genomic_DNA"/>
</dbReference>
<dbReference type="Proteomes" id="UP000499080">
    <property type="component" value="Unassembled WGS sequence"/>
</dbReference>
<evidence type="ECO:0000256" key="1">
    <source>
        <dbReference type="SAM" id="MobiDB-lite"/>
    </source>
</evidence>
<dbReference type="Pfam" id="PF00041">
    <property type="entry name" value="fn3"/>
    <property type="match status" value="1"/>
</dbReference>
<dbReference type="PROSITE" id="PS50853">
    <property type="entry name" value="FN3"/>
    <property type="match status" value="1"/>
</dbReference>
<organism evidence="3 4">
    <name type="scientific">Araneus ventricosus</name>
    <name type="common">Orbweaver spider</name>
    <name type="synonym">Epeira ventricosa</name>
    <dbReference type="NCBI Taxonomy" id="182803"/>
    <lineage>
        <taxon>Eukaryota</taxon>
        <taxon>Metazoa</taxon>
        <taxon>Ecdysozoa</taxon>
        <taxon>Arthropoda</taxon>
        <taxon>Chelicerata</taxon>
        <taxon>Arachnida</taxon>
        <taxon>Araneae</taxon>
        <taxon>Araneomorphae</taxon>
        <taxon>Entelegynae</taxon>
        <taxon>Araneoidea</taxon>
        <taxon>Araneidae</taxon>
        <taxon>Araneus</taxon>
    </lineage>
</organism>
<dbReference type="InterPro" id="IPR036116">
    <property type="entry name" value="FN3_sf"/>
</dbReference>
<gene>
    <name evidence="3" type="ORF">AVEN_28734_1</name>
</gene>
<dbReference type="InterPro" id="IPR013783">
    <property type="entry name" value="Ig-like_fold"/>
</dbReference>
<dbReference type="AlphaFoldDB" id="A0A4Y2VZG9"/>
<accession>A0A4Y2VZG9</accession>
<feature type="region of interest" description="Disordered" evidence="1">
    <location>
        <begin position="60"/>
        <end position="95"/>
    </location>
</feature>
<protein>
    <recommendedName>
        <fullName evidence="2">Fibronectin type-III domain-containing protein</fullName>
    </recommendedName>
</protein>
<reference evidence="3 4" key="1">
    <citation type="journal article" date="2019" name="Sci. Rep.">
        <title>Orb-weaving spider Araneus ventricosus genome elucidates the spidroin gene catalogue.</title>
        <authorList>
            <person name="Kono N."/>
            <person name="Nakamura H."/>
            <person name="Ohtoshi R."/>
            <person name="Moran D.A.P."/>
            <person name="Shinohara A."/>
            <person name="Yoshida Y."/>
            <person name="Fujiwara M."/>
            <person name="Mori M."/>
            <person name="Tomita M."/>
            <person name="Arakawa K."/>
        </authorList>
    </citation>
    <scope>NUCLEOTIDE SEQUENCE [LARGE SCALE GENOMIC DNA]</scope>
</reference>
<evidence type="ECO:0000313" key="4">
    <source>
        <dbReference type="Proteomes" id="UP000499080"/>
    </source>
</evidence>
<dbReference type="CDD" id="cd00063">
    <property type="entry name" value="FN3"/>
    <property type="match status" value="1"/>
</dbReference>